<gene>
    <name evidence="1" type="ORF">F0P93_25575</name>
</gene>
<accession>A0A5N1J732</accession>
<evidence type="ECO:0000313" key="2">
    <source>
        <dbReference type="Proteomes" id="UP000326344"/>
    </source>
</evidence>
<organism evidence="1 2">
    <name type="scientific">Larkinella humicola</name>
    <dbReference type="NCBI Taxonomy" id="2607654"/>
    <lineage>
        <taxon>Bacteria</taxon>
        <taxon>Pseudomonadati</taxon>
        <taxon>Bacteroidota</taxon>
        <taxon>Cytophagia</taxon>
        <taxon>Cytophagales</taxon>
        <taxon>Spirosomataceae</taxon>
        <taxon>Larkinella</taxon>
    </lineage>
</organism>
<keyword evidence="2" id="KW-1185">Reference proteome</keyword>
<protein>
    <submittedName>
        <fullName evidence="1">Uncharacterized protein</fullName>
    </submittedName>
</protein>
<proteinExistence type="predicted"/>
<dbReference type="Pfam" id="PF20126">
    <property type="entry name" value="TumE"/>
    <property type="match status" value="1"/>
</dbReference>
<evidence type="ECO:0000313" key="1">
    <source>
        <dbReference type="EMBL" id="KAA9346990.1"/>
    </source>
</evidence>
<dbReference type="InterPro" id="IPR045397">
    <property type="entry name" value="TumE-like"/>
</dbReference>
<dbReference type="EMBL" id="VTWS01000008">
    <property type="protein sequence ID" value="KAA9346990.1"/>
    <property type="molecule type" value="Genomic_DNA"/>
</dbReference>
<dbReference type="AlphaFoldDB" id="A0A5N1J732"/>
<comment type="caution">
    <text evidence="1">The sequence shown here is derived from an EMBL/GenBank/DDBJ whole genome shotgun (WGS) entry which is preliminary data.</text>
</comment>
<dbReference type="Proteomes" id="UP000326344">
    <property type="component" value="Unassembled WGS sequence"/>
</dbReference>
<reference evidence="1 2" key="1">
    <citation type="submission" date="2019-09" db="EMBL/GenBank/DDBJ databases">
        <title>Genome Sequence of Larkinella sp MA1.</title>
        <authorList>
            <person name="Srinivasan S."/>
        </authorList>
    </citation>
    <scope>NUCLEOTIDE SEQUENCE [LARGE SCALE GENOMIC DNA]</scope>
    <source>
        <strain evidence="1 2">MA1</strain>
    </source>
</reference>
<sequence length="59" mass="6708">MTVDNQTIIRWDNTPHFPEFETHPFHRHLGSDEAPEAFPAIAFADVLQFIMASIDASPQ</sequence>
<name>A0A5N1J732_9BACT</name>